<dbReference type="PIRSF" id="PIRSF030092">
    <property type="entry name" value="UCP030092"/>
    <property type="match status" value="1"/>
</dbReference>
<feature type="transmembrane region" description="Helical" evidence="1">
    <location>
        <begin position="67"/>
        <end position="87"/>
    </location>
</feature>
<keyword evidence="3" id="KW-1185">Reference proteome</keyword>
<evidence type="ECO:0000313" key="3">
    <source>
        <dbReference type="Proteomes" id="UP001595989"/>
    </source>
</evidence>
<reference evidence="3" key="1">
    <citation type="journal article" date="2019" name="Int. J. Syst. Evol. Microbiol.">
        <title>The Global Catalogue of Microorganisms (GCM) 10K type strain sequencing project: providing services to taxonomists for standard genome sequencing and annotation.</title>
        <authorList>
            <consortium name="The Broad Institute Genomics Platform"/>
            <consortium name="The Broad Institute Genome Sequencing Center for Infectious Disease"/>
            <person name="Wu L."/>
            <person name="Ma J."/>
        </authorList>
    </citation>
    <scope>NUCLEOTIDE SEQUENCE [LARGE SCALE GENOMIC DNA]</scope>
    <source>
        <strain evidence="3">CGMCC 4.7426</strain>
    </source>
</reference>
<keyword evidence="1" id="KW-1133">Transmembrane helix</keyword>
<gene>
    <name evidence="2" type="ORF">ACFO3D_02140</name>
</gene>
<evidence type="ECO:0000256" key="1">
    <source>
        <dbReference type="SAM" id="Phobius"/>
    </source>
</evidence>
<feature type="transmembrane region" description="Helical" evidence="1">
    <location>
        <begin position="6"/>
        <end position="30"/>
    </location>
</feature>
<sequence>MMNLVSYLIGFILTAPVIVTLLVYFAAGKLSKSRWRAVHKAVNWTTGLYIISVCILLEVVFNNSYVGIVMVLLLGTLAAIVILQWKMYTEVIFKNVFKIFWRFSFLLFAFLYIFLVFYGITEQLFFI</sequence>
<feature type="transmembrane region" description="Helical" evidence="1">
    <location>
        <begin position="99"/>
        <end position="120"/>
    </location>
</feature>
<feature type="transmembrane region" description="Helical" evidence="1">
    <location>
        <begin position="42"/>
        <end position="61"/>
    </location>
</feature>
<protein>
    <submittedName>
        <fullName evidence="2">DUF3397 domain-containing protein</fullName>
    </submittedName>
</protein>
<dbReference type="Pfam" id="PF11877">
    <property type="entry name" value="DUF3397"/>
    <property type="match status" value="1"/>
</dbReference>
<keyword evidence="1" id="KW-0812">Transmembrane</keyword>
<keyword evidence="1" id="KW-0472">Membrane</keyword>
<dbReference type="InterPro" id="IPR016945">
    <property type="entry name" value="UCP030092"/>
</dbReference>
<dbReference type="InterPro" id="IPR024515">
    <property type="entry name" value="DUF3397"/>
</dbReference>
<dbReference type="RefSeq" id="WP_390292947.1">
    <property type="nucleotide sequence ID" value="NZ_JBHSFU010000003.1"/>
</dbReference>
<proteinExistence type="predicted"/>
<evidence type="ECO:0000313" key="2">
    <source>
        <dbReference type="EMBL" id="MFC4557008.1"/>
    </source>
</evidence>
<name>A0ABV9DGM2_9BACI</name>
<dbReference type="Proteomes" id="UP001595989">
    <property type="component" value="Unassembled WGS sequence"/>
</dbReference>
<organism evidence="2 3">
    <name type="scientific">Virgibacillus kekensis</name>
    <dbReference type="NCBI Taxonomy" id="202261"/>
    <lineage>
        <taxon>Bacteria</taxon>
        <taxon>Bacillati</taxon>
        <taxon>Bacillota</taxon>
        <taxon>Bacilli</taxon>
        <taxon>Bacillales</taxon>
        <taxon>Bacillaceae</taxon>
        <taxon>Virgibacillus</taxon>
    </lineage>
</organism>
<accession>A0ABV9DGM2</accession>
<comment type="caution">
    <text evidence="2">The sequence shown here is derived from an EMBL/GenBank/DDBJ whole genome shotgun (WGS) entry which is preliminary data.</text>
</comment>
<dbReference type="EMBL" id="JBHSFU010000003">
    <property type="protein sequence ID" value="MFC4557008.1"/>
    <property type="molecule type" value="Genomic_DNA"/>
</dbReference>